<dbReference type="AlphaFoldDB" id="A0A0P1BRT0"/>
<accession>A0A0P1BRT0</accession>
<name>A0A0P1BRT0_9BASI</name>
<dbReference type="Proteomes" id="UP000054845">
    <property type="component" value="Unassembled WGS sequence"/>
</dbReference>
<evidence type="ECO:0000313" key="2">
    <source>
        <dbReference type="Proteomes" id="UP000054845"/>
    </source>
</evidence>
<dbReference type="OrthoDB" id="10299701at2759"/>
<sequence length="150" mass="16392">MLSLDFCALNSQDLPQRCGIATEPHPREYGQGAATESCLATRGSPVGVRLETSWARNVVILLFSRSLAATSIKLQNAVSHEDPRCNKVHAQPRDATYTYSFSQAPPRQDVPVSGRVRTRCDSQVYKVPISTGQVQHRALTLSALTLHSCA</sequence>
<proteinExistence type="predicted"/>
<dbReference type="EMBL" id="CCYA01000276">
    <property type="protein sequence ID" value="CEH18844.1"/>
    <property type="molecule type" value="Genomic_DNA"/>
</dbReference>
<keyword evidence="2" id="KW-1185">Reference proteome</keyword>
<protein>
    <submittedName>
        <fullName evidence="1">Uncharacterized protein</fullName>
    </submittedName>
</protein>
<organism evidence="1 2">
    <name type="scientific">Ceraceosorus bombacis</name>
    <dbReference type="NCBI Taxonomy" id="401625"/>
    <lineage>
        <taxon>Eukaryota</taxon>
        <taxon>Fungi</taxon>
        <taxon>Dikarya</taxon>
        <taxon>Basidiomycota</taxon>
        <taxon>Ustilaginomycotina</taxon>
        <taxon>Exobasidiomycetes</taxon>
        <taxon>Ceraceosorales</taxon>
        <taxon>Ceraceosoraceae</taxon>
        <taxon>Ceraceosorus</taxon>
    </lineage>
</organism>
<evidence type="ECO:0000313" key="1">
    <source>
        <dbReference type="EMBL" id="CEH18844.1"/>
    </source>
</evidence>
<reference evidence="1 2" key="1">
    <citation type="submission" date="2014-09" db="EMBL/GenBank/DDBJ databases">
        <authorList>
            <person name="Magalhaes I.L.F."/>
            <person name="Oliveira U."/>
            <person name="Santos F.R."/>
            <person name="Vidigal T.H.D.A."/>
            <person name="Brescovit A.D."/>
            <person name="Santos A.J."/>
        </authorList>
    </citation>
    <scope>NUCLEOTIDE SEQUENCE [LARGE SCALE GENOMIC DNA]</scope>
</reference>